<accession>A0AA36LQ19</accession>
<protein>
    <submittedName>
        <fullName evidence="1">Hemophore HasA</fullName>
    </submittedName>
</protein>
<dbReference type="SUPFAM" id="SSF54621">
    <property type="entry name" value="Heme-binding protein A (HasA)"/>
    <property type="match status" value="1"/>
</dbReference>
<evidence type="ECO:0000313" key="1">
    <source>
        <dbReference type="EMBL" id="CNI26366.1"/>
    </source>
</evidence>
<gene>
    <name evidence="1" type="primary">hasA_3</name>
    <name evidence="1" type="ORF">ERS008502_02741</name>
</gene>
<dbReference type="Pfam" id="PF06438">
    <property type="entry name" value="HasA"/>
    <property type="match status" value="1"/>
</dbReference>
<sequence>MTVTIQYNSKFSDSTLSSYTQAWATKNGDIRQAEWKDYGTFTGNFVGDFHNQYTVGSSHGTEAAMVVRGSIRCAAQPCIFYGTIENLELGDHYDFGVNSQQLDERQLILSGVDIIGEYDATKTMAENEQGEAHKVVYGLMCGNATPLLDMLQAKGIDINMPLKDMAIARQYDTTSEVLADTPVIINTVGMADGTDVTIVLLAA</sequence>
<comment type="caution">
    <text evidence="1">The sequence shown here is derived from an EMBL/GenBank/DDBJ whole genome shotgun (WGS) entry which is preliminary data.</text>
</comment>
<proteinExistence type="predicted"/>
<dbReference type="Proteomes" id="UP000040841">
    <property type="component" value="Unassembled WGS sequence"/>
</dbReference>
<dbReference type="RefSeq" id="WP_049678823.1">
    <property type="nucleotide sequence ID" value="NZ_CABMMJ010000006.1"/>
</dbReference>
<evidence type="ECO:0000313" key="2">
    <source>
        <dbReference type="Proteomes" id="UP000040841"/>
    </source>
</evidence>
<organism evidence="1 2">
    <name type="scientific">Yersinia mollaretii</name>
    <dbReference type="NCBI Taxonomy" id="33060"/>
    <lineage>
        <taxon>Bacteria</taxon>
        <taxon>Pseudomonadati</taxon>
        <taxon>Pseudomonadota</taxon>
        <taxon>Gammaproteobacteria</taxon>
        <taxon>Enterobacterales</taxon>
        <taxon>Yersiniaceae</taxon>
        <taxon>Yersinia</taxon>
    </lineage>
</organism>
<reference evidence="1 2" key="1">
    <citation type="submission" date="2015-03" db="EMBL/GenBank/DDBJ databases">
        <authorList>
            <consortium name="Pathogen Informatics"/>
            <person name="Murphy D."/>
        </authorList>
    </citation>
    <scope>NUCLEOTIDE SEQUENCE [LARGE SCALE GENOMIC DNA]</scope>
    <source>
        <strain evidence="1 2">FE82747</strain>
    </source>
</reference>
<dbReference type="EMBL" id="CQBM01000006">
    <property type="protein sequence ID" value="CNI26366.1"/>
    <property type="molecule type" value="Genomic_DNA"/>
</dbReference>
<dbReference type="InterPro" id="IPR036912">
    <property type="entry name" value="HasA_haem-bd_sf"/>
</dbReference>
<dbReference type="Gene3D" id="3.30.1500.10">
    <property type="entry name" value="Haem-binding HasA"/>
    <property type="match status" value="1"/>
</dbReference>
<dbReference type="InterPro" id="IPR010495">
    <property type="entry name" value="HasA_haem-bd"/>
</dbReference>
<name>A0AA36LQ19_YERMO</name>
<dbReference type="AlphaFoldDB" id="A0AA36LQ19"/>